<evidence type="ECO:0000313" key="1">
    <source>
        <dbReference type="EMBL" id="KIY51235.1"/>
    </source>
</evidence>
<dbReference type="Proteomes" id="UP000054144">
    <property type="component" value="Unassembled WGS sequence"/>
</dbReference>
<proteinExistence type="predicted"/>
<keyword evidence="2" id="KW-1185">Reference proteome</keyword>
<name>A0A0D7AHB0_9AGAR</name>
<dbReference type="AlphaFoldDB" id="A0A0D7AHB0"/>
<dbReference type="OrthoDB" id="3232239at2759"/>
<organism evidence="1 2">
    <name type="scientific">Fistulina hepatica ATCC 64428</name>
    <dbReference type="NCBI Taxonomy" id="1128425"/>
    <lineage>
        <taxon>Eukaryota</taxon>
        <taxon>Fungi</taxon>
        <taxon>Dikarya</taxon>
        <taxon>Basidiomycota</taxon>
        <taxon>Agaricomycotina</taxon>
        <taxon>Agaricomycetes</taxon>
        <taxon>Agaricomycetidae</taxon>
        <taxon>Agaricales</taxon>
        <taxon>Fistulinaceae</taxon>
        <taxon>Fistulina</taxon>
    </lineage>
</organism>
<accession>A0A0D7AHB0</accession>
<sequence>MSSSPLFSLPLELYRPIIQHIDDRQTLLNLLLTFSLFHYEAERCLYHSFSLASFRPKHHRDSQVGFFRRLTGCERVALFVRRIDIVHESGPHRIRDDDEEFQDLLPRALKAAINLKYLSFGSLGCLPAAHILRSCTFQLLGFNWYCHSDEHELRSFLMEQRELRELHVRWRESVDGPHHSALRRLDKFTGCYDAIKSFLPLRNVAHLHWVPDIDDEPQIESLSEMSAAMNRLTTLVFGGYFWTDFQVVANHITNLRFLELIGRHGDPVELMVHVPQLEGLTLSRAWGPRHSLYNIDACRDFVPRIYKCSPKLLFIDVHLETGWEDGVYNHTVYRRWDAVVIHNPLAMALILLLAVEPAAPAFYHEGLVLHHVNDRSTLLELMVTSSAMYPEAERRLYHAFDQKCYASDRELHAQLRILCIEHWHEPAERRKCHHAEDETYYGLFSSALEAMVNLENLSFGSACDVAFGRVLHGCTFQLHTLIWNSSHAEVDLARFLPKQAHLRYLGRLLWKQECPPLPSGALPNLRTIQGNYVAISALLPGRDIVYLHWVPYRDDPVPSVSLIAESLNRLTALVFGGRFWEDFRVVADLLQNLKYLELVGFQRDIPDLTSRIPQLEGLTLSRAWGPTMCLYDNDICMDLVPRLFSAGLCLRFVDVQFGSPNREGYSLQNYLRWTREGSSPRDVIHDEEIPWYRDFLLL</sequence>
<evidence type="ECO:0000313" key="2">
    <source>
        <dbReference type="Proteomes" id="UP000054144"/>
    </source>
</evidence>
<gene>
    <name evidence="1" type="ORF">FISHEDRAFT_70878</name>
</gene>
<dbReference type="EMBL" id="KN881666">
    <property type="protein sequence ID" value="KIY51235.1"/>
    <property type="molecule type" value="Genomic_DNA"/>
</dbReference>
<reference evidence="1 2" key="1">
    <citation type="journal article" date="2015" name="Fungal Genet. Biol.">
        <title>Evolution of novel wood decay mechanisms in Agaricales revealed by the genome sequences of Fistulina hepatica and Cylindrobasidium torrendii.</title>
        <authorList>
            <person name="Floudas D."/>
            <person name="Held B.W."/>
            <person name="Riley R."/>
            <person name="Nagy L.G."/>
            <person name="Koehler G."/>
            <person name="Ransdell A.S."/>
            <person name="Younus H."/>
            <person name="Chow J."/>
            <person name="Chiniquy J."/>
            <person name="Lipzen A."/>
            <person name="Tritt A."/>
            <person name="Sun H."/>
            <person name="Haridas S."/>
            <person name="LaButti K."/>
            <person name="Ohm R.A."/>
            <person name="Kues U."/>
            <person name="Blanchette R.A."/>
            <person name="Grigoriev I.V."/>
            <person name="Minto R.E."/>
            <person name="Hibbett D.S."/>
        </authorList>
    </citation>
    <scope>NUCLEOTIDE SEQUENCE [LARGE SCALE GENOMIC DNA]</scope>
    <source>
        <strain evidence="1 2">ATCC 64428</strain>
    </source>
</reference>
<protein>
    <submittedName>
        <fullName evidence="1">Uncharacterized protein</fullName>
    </submittedName>
</protein>